<comment type="caution">
    <text evidence="1">The sequence shown here is derived from an EMBL/GenBank/DDBJ whole genome shotgun (WGS) entry which is preliminary data.</text>
</comment>
<dbReference type="Proteomes" id="UP000321089">
    <property type="component" value="Unassembled WGS sequence"/>
</dbReference>
<reference evidence="2 4" key="2">
    <citation type="submission" date="2020-01" db="EMBL/GenBank/DDBJ databases">
        <title>Genome sequence of a 1,3-propanediol producer, Clostridium butyricum S3.</title>
        <authorList>
            <person name="Zhou J."/>
        </authorList>
    </citation>
    <scope>NUCLEOTIDE SEQUENCE [LARGE SCALE GENOMIC DNA]</scope>
    <source>
        <strain evidence="2 4">S3</strain>
    </source>
</reference>
<evidence type="ECO:0000313" key="3">
    <source>
        <dbReference type="Proteomes" id="UP000321089"/>
    </source>
</evidence>
<dbReference type="EMBL" id="WOFV02000008">
    <property type="protein sequence ID" value="NAS17091.1"/>
    <property type="molecule type" value="Genomic_DNA"/>
</dbReference>
<protein>
    <recommendedName>
        <fullName evidence="5">HPr kinase/phosphorylase</fullName>
    </recommendedName>
</protein>
<evidence type="ECO:0000313" key="1">
    <source>
        <dbReference type="EMBL" id="GEQ21165.1"/>
    </source>
</evidence>
<accession>A0A512TLR9</accession>
<proteinExistence type="predicted"/>
<dbReference type="EMBL" id="BKBC01000018">
    <property type="protein sequence ID" value="GEQ21165.1"/>
    <property type="molecule type" value="Genomic_DNA"/>
</dbReference>
<organism evidence="1 3">
    <name type="scientific">Clostridium butyricum</name>
    <dbReference type="NCBI Taxonomy" id="1492"/>
    <lineage>
        <taxon>Bacteria</taxon>
        <taxon>Bacillati</taxon>
        <taxon>Bacillota</taxon>
        <taxon>Clostridia</taxon>
        <taxon>Eubacteriales</taxon>
        <taxon>Clostridiaceae</taxon>
        <taxon>Clostridium</taxon>
    </lineage>
</organism>
<dbReference type="InterPro" id="IPR027417">
    <property type="entry name" value="P-loop_NTPase"/>
</dbReference>
<dbReference type="Gene3D" id="3.40.50.300">
    <property type="entry name" value="P-loop containing nucleotide triphosphate hydrolases"/>
    <property type="match status" value="1"/>
</dbReference>
<name>A0A512TLR9_CLOBU</name>
<evidence type="ECO:0000313" key="2">
    <source>
        <dbReference type="EMBL" id="NAS17091.1"/>
    </source>
</evidence>
<reference evidence="1 3" key="1">
    <citation type="submission" date="2019-07" db="EMBL/GenBank/DDBJ databases">
        <title>Whole genome shotgun sequence of Clostridium butyricum NBRC 3858.</title>
        <authorList>
            <person name="Hosoyama A."/>
            <person name="Uohara A."/>
            <person name="Ohji S."/>
            <person name="Ichikawa N."/>
        </authorList>
    </citation>
    <scope>NUCLEOTIDE SEQUENCE [LARGE SCALE GENOMIC DNA]</scope>
    <source>
        <strain evidence="1 3">NBRC 3858</strain>
    </source>
</reference>
<dbReference type="SUPFAM" id="SSF53795">
    <property type="entry name" value="PEP carboxykinase-like"/>
    <property type="match status" value="1"/>
</dbReference>
<gene>
    <name evidence="1" type="ORF">CBU02nite_16710</name>
    <name evidence="2" type="ORF">GND98_004200</name>
</gene>
<evidence type="ECO:0008006" key="5">
    <source>
        <dbReference type="Google" id="ProtNLM"/>
    </source>
</evidence>
<evidence type="ECO:0000313" key="4">
    <source>
        <dbReference type="Proteomes" id="UP000474042"/>
    </source>
</evidence>
<dbReference type="Proteomes" id="UP000474042">
    <property type="component" value="Unassembled WGS sequence"/>
</dbReference>
<dbReference type="RefSeq" id="WP_146868329.1">
    <property type="nucleotide sequence ID" value="NZ_BKBC01000018.1"/>
</dbReference>
<sequence>MDKNSKQNLRYLYRVYGMNIESDIEIKEFINADEFEEDDEKVIINQCEIKKNIKDKIKNGLFGGSTENEIWFNIRNTAVYQIVDGNTINFEIYENADMDQVKIYLTCSCLGFIMIQREKLAIHGGVIIDNEKAIVITGERGAGKSTITTAFRLRGFKFLSDDVAALSDSVPIRVHHGFPYEKLCIDAMKNFNYDKSKYQSFMGDTKIKYMVPAIEHFSLKDIPLGCIIELKCENVQQVQLIEVKGIEKLSCIIKSIYRGEYLESIQGISSNYMKKCVNLSKNIRYYRITRPEDKFTVQEQIELIEKIIKEDLKNE</sequence>
<dbReference type="AlphaFoldDB" id="A0A512TLR9"/>